<keyword evidence="2" id="KW-1185">Reference proteome</keyword>
<protein>
    <submittedName>
        <fullName evidence="1">9756_t:CDS:1</fullName>
    </submittedName>
</protein>
<evidence type="ECO:0000313" key="2">
    <source>
        <dbReference type="Proteomes" id="UP000789702"/>
    </source>
</evidence>
<accession>A0ACA9QY03</accession>
<gene>
    <name evidence="1" type="ORF">DHETER_LOCUS15721</name>
</gene>
<proteinExistence type="predicted"/>
<organism evidence="1 2">
    <name type="scientific">Dentiscutata heterogama</name>
    <dbReference type="NCBI Taxonomy" id="1316150"/>
    <lineage>
        <taxon>Eukaryota</taxon>
        <taxon>Fungi</taxon>
        <taxon>Fungi incertae sedis</taxon>
        <taxon>Mucoromycota</taxon>
        <taxon>Glomeromycotina</taxon>
        <taxon>Glomeromycetes</taxon>
        <taxon>Diversisporales</taxon>
        <taxon>Gigasporaceae</taxon>
        <taxon>Dentiscutata</taxon>
    </lineage>
</organism>
<name>A0ACA9QY03_9GLOM</name>
<feature type="non-terminal residue" evidence="1">
    <location>
        <position position="46"/>
    </location>
</feature>
<dbReference type="Proteomes" id="UP000789702">
    <property type="component" value="Unassembled WGS sequence"/>
</dbReference>
<comment type="caution">
    <text evidence="1">The sequence shown here is derived from an EMBL/GenBank/DDBJ whole genome shotgun (WGS) entry which is preliminary data.</text>
</comment>
<feature type="non-terminal residue" evidence="1">
    <location>
        <position position="1"/>
    </location>
</feature>
<dbReference type="EMBL" id="CAJVPU010055628">
    <property type="protein sequence ID" value="CAG8768941.1"/>
    <property type="molecule type" value="Genomic_DNA"/>
</dbReference>
<evidence type="ECO:0000313" key="1">
    <source>
        <dbReference type="EMBL" id="CAG8768941.1"/>
    </source>
</evidence>
<sequence length="46" mass="4712">SSIKTIAKLIKSGKAKTFYGAVVPVVVTGFRGYCAVALVSSLPVSP</sequence>
<reference evidence="1" key="1">
    <citation type="submission" date="2021-06" db="EMBL/GenBank/DDBJ databases">
        <authorList>
            <person name="Kallberg Y."/>
            <person name="Tangrot J."/>
            <person name="Rosling A."/>
        </authorList>
    </citation>
    <scope>NUCLEOTIDE SEQUENCE</scope>
    <source>
        <strain evidence="1">IL203A</strain>
    </source>
</reference>